<evidence type="ECO:0000256" key="2">
    <source>
        <dbReference type="ARBA" id="ARBA00022980"/>
    </source>
</evidence>
<dbReference type="CDD" id="cd00336">
    <property type="entry name" value="Ribosomal_L22"/>
    <property type="match status" value="1"/>
</dbReference>
<dbReference type="EMBL" id="LHYI01000016">
    <property type="protein sequence ID" value="KXB08489.1"/>
    <property type="molecule type" value="Genomic_DNA"/>
</dbReference>
<gene>
    <name evidence="4" type="primary">rpl22</name>
    <name evidence="8" type="ORF">AKJ55_00915</name>
</gene>
<dbReference type="SUPFAM" id="SSF54843">
    <property type="entry name" value="Ribosomal protein L22"/>
    <property type="match status" value="1"/>
</dbReference>
<keyword evidence="2 4" id="KW-0689">Ribosomal protein</keyword>
<dbReference type="NCBIfam" id="NF003260">
    <property type="entry name" value="PRK04223.1"/>
    <property type="match status" value="1"/>
</dbReference>
<keyword evidence="4 6" id="KW-0699">rRNA-binding</keyword>
<dbReference type="PANTHER" id="PTHR11593">
    <property type="entry name" value="60S RIBOSOMAL PROTEIN L17"/>
    <property type="match status" value="1"/>
</dbReference>
<evidence type="ECO:0000256" key="1">
    <source>
        <dbReference type="ARBA" id="ARBA00009451"/>
    </source>
</evidence>
<comment type="function">
    <text evidence="4">The globular domain of the protein is located near the polypeptide exit tunnel on the outside of the subunit, while an extended beta-hairpin is found that lines the wall of the exit tunnel in the center of the 70S ribosome.</text>
</comment>
<evidence type="ECO:0000256" key="3">
    <source>
        <dbReference type="ARBA" id="ARBA00023274"/>
    </source>
</evidence>
<evidence type="ECO:0000256" key="5">
    <source>
        <dbReference type="RuleBase" id="RU004005"/>
    </source>
</evidence>
<keyword evidence="3 4" id="KW-0687">Ribonucleoprotein</keyword>
<reference evidence="8 9" key="1">
    <citation type="journal article" date="2016" name="Sci. Rep.">
        <title>Metabolic traits of an uncultured archaeal lineage -MSBL1- from brine pools of the Red Sea.</title>
        <authorList>
            <person name="Mwirichia R."/>
            <person name="Alam I."/>
            <person name="Rashid M."/>
            <person name="Vinu M."/>
            <person name="Ba-Alawi W."/>
            <person name="Anthony Kamau A."/>
            <person name="Kamanda Ngugi D."/>
            <person name="Goker M."/>
            <person name="Klenk H.P."/>
            <person name="Bajic V."/>
            <person name="Stingl U."/>
        </authorList>
    </citation>
    <scope>NUCLEOTIDE SEQUENCE [LARGE SCALE GENOMIC DNA]</scope>
    <source>
        <strain evidence="8">SCGC-AAA382M17</strain>
    </source>
</reference>
<dbReference type="PANTHER" id="PTHR11593:SF10">
    <property type="entry name" value="60S RIBOSOMAL PROTEIN L17"/>
    <property type="match status" value="1"/>
</dbReference>
<dbReference type="Gene3D" id="3.90.470.10">
    <property type="entry name" value="Ribosomal protein L22/L17"/>
    <property type="match status" value="1"/>
</dbReference>
<feature type="region of interest" description="Disordered" evidence="7">
    <location>
        <begin position="1"/>
        <end position="24"/>
    </location>
</feature>
<comment type="caution">
    <text evidence="8">The sequence shown here is derived from an EMBL/GenBank/DDBJ whole genome shotgun (WGS) entry which is preliminary data.</text>
</comment>
<sequence length="152" mass="17079">MPKHKYSMDVDEKESAKAMGKEIHISPKDSEEICKEIRGMRLLEAERFLEAVTKKEESVPYTRHDKKRAHRKGSGRDSGAYPVKSAKAILEVLENVEANAEYKGLAMDRLRIIHASAKKGIEFPGFQPRAFGRATPSNKPTTNVEIVVQEEG</sequence>
<evidence type="ECO:0000256" key="7">
    <source>
        <dbReference type="SAM" id="MobiDB-lite"/>
    </source>
</evidence>
<comment type="similarity">
    <text evidence="1 4 5">Belongs to the universal ribosomal protein uL22 family.</text>
</comment>
<name>A0ABR5TJN7_9EURY</name>
<evidence type="ECO:0000313" key="8">
    <source>
        <dbReference type="EMBL" id="KXB08489.1"/>
    </source>
</evidence>
<keyword evidence="4 6" id="KW-0694">RNA-binding</keyword>
<feature type="compositionally biased region" description="Basic residues" evidence="7">
    <location>
        <begin position="64"/>
        <end position="73"/>
    </location>
</feature>
<feature type="region of interest" description="Disordered" evidence="7">
    <location>
        <begin position="54"/>
        <end position="80"/>
    </location>
</feature>
<proteinExistence type="inferred from homology"/>
<organism evidence="8 9">
    <name type="scientific">candidate division MSBL1 archaeon SCGC-AAA382M17</name>
    <dbReference type="NCBI Taxonomy" id="1698284"/>
    <lineage>
        <taxon>Archaea</taxon>
        <taxon>Methanobacteriati</taxon>
        <taxon>Methanobacteriota</taxon>
        <taxon>candidate division MSBL1</taxon>
    </lineage>
</organism>
<dbReference type="InterPro" id="IPR057265">
    <property type="entry name" value="Ribosomal_uL22_arc-type"/>
</dbReference>
<evidence type="ECO:0000256" key="6">
    <source>
        <dbReference type="RuleBase" id="RU004007"/>
    </source>
</evidence>
<dbReference type="Proteomes" id="UP000070633">
    <property type="component" value="Unassembled WGS sequence"/>
</dbReference>
<comment type="subunit">
    <text evidence="4 6">Part of the 50S ribosomal subunit.</text>
</comment>
<protein>
    <recommendedName>
        <fullName evidence="4">Large ribosomal subunit protein uL22</fullName>
    </recommendedName>
</protein>
<dbReference type="NCBIfam" id="TIGR01038">
    <property type="entry name" value="uL22_arch_euk"/>
    <property type="match status" value="1"/>
</dbReference>
<dbReference type="HAMAP" id="MF_01331_A">
    <property type="entry name" value="Ribosomal_uL22_A"/>
    <property type="match status" value="1"/>
</dbReference>
<dbReference type="InterPro" id="IPR001063">
    <property type="entry name" value="Ribosomal_uL22"/>
</dbReference>
<keyword evidence="9" id="KW-1185">Reference proteome</keyword>
<evidence type="ECO:0000313" key="9">
    <source>
        <dbReference type="Proteomes" id="UP000070633"/>
    </source>
</evidence>
<accession>A0ABR5TJN7</accession>
<dbReference type="InterPro" id="IPR005721">
    <property type="entry name" value="Ribosomal_uL22_euk/arc"/>
</dbReference>
<comment type="function">
    <text evidence="4 6">This protein binds specifically to 23S rRNA. It makes multiple contacts with different domains of the 23S rRNA in the assembled 50S subunit and ribosome.</text>
</comment>
<dbReference type="Pfam" id="PF00237">
    <property type="entry name" value="Ribosomal_L22"/>
    <property type="match status" value="1"/>
</dbReference>
<dbReference type="InterPro" id="IPR036394">
    <property type="entry name" value="Ribosomal_uL22_sf"/>
</dbReference>
<evidence type="ECO:0000256" key="4">
    <source>
        <dbReference type="HAMAP-Rule" id="MF_01331"/>
    </source>
</evidence>